<name>A0A8J3R1U7_9ACTN</name>
<gene>
    <name evidence="1" type="ORF">Raf01_97310</name>
</gene>
<organism evidence="1 2">
    <name type="scientific">Rugosimonospora africana</name>
    <dbReference type="NCBI Taxonomy" id="556532"/>
    <lineage>
        <taxon>Bacteria</taxon>
        <taxon>Bacillati</taxon>
        <taxon>Actinomycetota</taxon>
        <taxon>Actinomycetes</taxon>
        <taxon>Micromonosporales</taxon>
        <taxon>Micromonosporaceae</taxon>
        <taxon>Rugosimonospora</taxon>
    </lineage>
</organism>
<keyword evidence="2" id="KW-1185">Reference proteome</keyword>
<proteinExistence type="predicted"/>
<evidence type="ECO:0000313" key="2">
    <source>
        <dbReference type="Proteomes" id="UP000642748"/>
    </source>
</evidence>
<dbReference type="AlphaFoldDB" id="A0A8J3R1U7"/>
<comment type="caution">
    <text evidence="1">The sequence shown here is derived from an EMBL/GenBank/DDBJ whole genome shotgun (WGS) entry which is preliminary data.</text>
</comment>
<reference evidence="1" key="1">
    <citation type="submission" date="2021-01" db="EMBL/GenBank/DDBJ databases">
        <title>Whole genome shotgun sequence of Rugosimonospora africana NBRC 104875.</title>
        <authorList>
            <person name="Komaki H."/>
            <person name="Tamura T."/>
        </authorList>
    </citation>
    <scope>NUCLEOTIDE SEQUENCE</scope>
    <source>
        <strain evidence="1">NBRC 104875</strain>
    </source>
</reference>
<evidence type="ECO:0000313" key="1">
    <source>
        <dbReference type="EMBL" id="GIH21559.1"/>
    </source>
</evidence>
<dbReference type="EMBL" id="BONZ01000140">
    <property type="protein sequence ID" value="GIH21559.1"/>
    <property type="molecule type" value="Genomic_DNA"/>
</dbReference>
<sequence length="51" mass="5507">MPTGEMLPDLDEAAAFALGKPRKGWEFWHVSRNGATVPLKDIRALGVKATG</sequence>
<accession>A0A8J3R1U7</accession>
<dbReference type="Proteomes" id="UP000642748">
    <property type="component" value="Unassembled WGS sequence"/>
</dbReference>
<protein>
    <submittedName>
        <fullName evidence="1">Uncharacterized protein</fullName>
    </submittedName>
</protein>